<dbReference type="InterPro" id="IPR035965">
    <property type="entry name" value="PAS-like_dom_sf"/>
</dbReference>
<dbReference type="InterPro" id="IPR013654">
    <property type="entry name" value="PAS_2"/>
</dbReference>
<dbReference type="SUPFAM" id="SSF55785">
    <property type="entry name" value="PYP-like sensor domain (PAS domain)"/>
    <property type="match status" value="1"/>
</dbReference>
<keyword evidence="5" id="KW-0804">Transcription</keyword>
<dbReference type="InterPro" id="IPR000014">
    <property type="entry name" value="PAS"/>
</dbReference>
<evidence type="ECO:0000256" key="4">
    <source>
        <dbReference type="ARBA" id="ARBA00023015"/>
    </source>
</evidence>
<dbReference type="Gene3D" id="3.30.50.10">
    <property type="entry name" value="Erythroid Transcription Factor GATA-1, subunit A"/>
    <property type="match status" value="1"/>
</dbReference>
<dbReference type="PROSITE" id="PS00344">
    <property type="entry name" value="GATA_ZN_FINGER_1"/>
    <property type="match status" value="1"/>
</dbReference>
<dbReference type="PANTHER" id="PTHR47172:SF24">
    <property type="entry name" value="GATA ZINC FINGER DOMAIN-CONTAINING PROTEIN 14-RELATED"/>
    <property type="match status" value="1"/>
</dbReference>
<dbReference type="Gene3D" id="3.30.450.20">
    <property type="entry name" value="PAS domain"/>
    <property type="match status" value="1"/>
</dbReference>
<dbReference type="InterPro" id="IPR000679">
    <property type="entry name" value="Znf_GATA"/>
</dbReference>
<sequence length="330" mass="36182">MDLGPPFALPNTLGGASMVVVPASTTTLRRRRSFDTVLPTALDDIVLSSLHDLFFILSPSTTIIRVSTNCLSILGCEPDLLLGQRLAALIHGDDVHVFASELDNAMRLNAAVPFRFYCRIRSAARAERNYSAFELVGRYQTKLADSLSPLHLMTPPPGIFTITARPAFTTRGAMLDEMLDLKTEEIRLLSRIAELRQEGDKTSTSNTLNLRNTFPTGKSAQTSGLSTNPAPGQVLVGDAGIPYLTKLEGPFLGKTPTTTRLTKRKVVTRETGCDECGTFNTPEWRLGPNGPKTLCNACGLRYSKAKRKAKAFVKEEPKLKEEDVNIKQEE</sequence>
<dbReference type="GO" id="GO:0043565">
    <property type="term" value="F:sequence-specific DNA binding"/>
    <property type="evidence" value="ECO:0007669"/>
    <property type="project" value="InterPro"/>
</dbReference>
<protein>
    <submittedName>
        <fullName evidence="10">Cutinase gene palindrome-binding protein</fullName>
    </submittedName>
</protein>
<feature type="domain" description="PAS" evidence="8">
    <location>
        <begin position="46"/>
        <end position="109"/>
    </location>
</feature>
<dbReference type="Proteomes" id="UP001175001">
    <property type="component" value="Unassembled WGS sequence"/>
</dbReference>
<name>A0AA40D3C7_9PEZI</name>
<feature type="compositionally biased region" description="Low complexity" evidence="7">
    <location>
        <begin position="202"/>
        <end position="213"/>
    </location>
</feature>
<dbReference type="EMBL" id="JAUJDW010000009">
    <property type="protein sequence ID" value="KAK0661131.1"/>
    <property type="molecule type" value="Genomic_DNA"/>
</dbReference>
<dbReference type="Pfam" id="PF08446">
    <property type="entry name" value="PAS_2"/>
    <property type="match status" value="1"/>
</dbReference>
<evidence type="ECO:0000256" key="6">
    <source>
        <dbReference type="PROSITE-ProRule" id="PRU00094"/>
    </source>
</evidence>
<dbReference type="Pfam" id="PF00320">
    <property type="entry name" value="GATA"/>
    <property type="match status" value="1"/>
</dbReference>
<dbReference type="GO" id="GO:0008270">
    <property type="term" value="F:zinc ion binding"/>
    <property type="evidence" value="ECO:0007669"/>
    <property type="project" value="UniProtKB-KW"/>
</dbReference>
<dbReference type="PROSITE" id="PS50112">
    <property type="entry name" value="PAS"/>
    <property type="match status" value="1"/>
</dbReference>
<comment type="caution">
    <text evidence="10">The sequence shown here is derived from an EMBL/GenBank/DDBJ whole genome shotgun (WGS) entry which is preliminary data.</text>
</comment>
<evidence type="ECO:0000313" key="11">
    <source>
        <dbReference type="Proteomes" id="UP001175001"/>
    </source>
</evidence>
<dbReference type="CDD" id="cd00202">
    <property type="entry name" value="ZnF_GATA"/>
    <property type="match status" value="1"/>
</dbReference>
<keyword evidence="4" id="KW-0805">Transcription regulation</keyword>
<feature type="region of interest" description="Disordered" evidence="7">
    <location>
        <begin position="200"/>
        <end position="231"/>
    </location>
</feature>
<feature type="compositionally biased region" description="Polar residues" evidence="7">
    <location>
        <begin position="214"/>
        <end position="230"/>
    </location>
</feature>
<dbReference type="PROSITE" id="PS50114">
    <property type="entry name" value="GATA_ZN_FINGER_2"/>
    <property type="match status" value="1"/>
</dbReference>
<organism evidence="10 11">
    <name type="scientific">Lasiodiplodia hormozganensis</name>
    <dbReference type="NCBI Taxonomy" id="869390"/>
    <lineage>
        <taxon>Eukaryota</taxon>
        <taxon>Fungi</taxon>
        <taxon>Dikarya</taxon>
        <taxon>Ascomycota</taxon>
        <taxon>Pezizomycotina</taxon>
        <taxon>Dothideomycetes</taxon>
        <taxon>Dothideomycetes incertae sedis</taxon>
        <taxon>Botryosphaeriales</taxon>
        <taxon>Botryosphaeriaceae</taxon>
        <taxon>Lasiodiplodia</taxon>
    </lineage>
</organism>
<evidence type="ECO:0000256" key="5">
    <source>
        <dbReference type="ARBA" id="ARBA00023163"/>
    </source>
</evidence>
<proteinExistence type="predicted"/>
<accession>A0AA40D3C7</accession>
<evidence type="ECO:0000256" key="3">
    <source>
        <dbReference type="ARBA" id="ARBA00022833"/>
    </source>
</evidence>
<dbReference type="SMART" id="SM00091">
    <property type="entry name" value="PAS"/>
    <property type="match status" value="1"/>
</dbReference>
<evidence type="ECO:0000256" key="2">
    <source>
        <dbReference type="ARBA" id="ARBA00022771"/>
    </source>
</evidence>
<gene>
    <name evidence="10" type="primary">CGPB_1</name>
    <name evidence="10" type="ORF">DIS24_g2782</name>
</gene>
<dbReference type="AlphaFoldDB" id="A0AA40D3C7"/>
<evidence type="ECO:0000256" key="7">
    <source>
        <dbReference type="SAM" id="MobiDB-lite"/>
    </source>
</evidence>
<evidence type="ECO:0000313" key="10">
    <source>
        <dbReference type="EMBL" id="KAK0661131.1"/>
    </source>
</evidence>
<evidence type="ECO:0000259" key="9">
    <source>
        <dbReference type="PROSITE" id="PS50114"/>
    </source>
</evidence>
<evidence type="ECO:0000256" key="1">
    <source>
        <dbReference type="ARBA" id="ARBA00022723"/>
    </source>
</evidence>
<keyword evidence="1" id="KW-0479">Metal-binding</keyword>
<dbReference type="SMART" id="SM00401">
    <property type="entry name" value="ZnF_GATA"/>
    <property type="match status" value="1"/>
</dbReference>
<dbReference type="CDD" id="cd00130">
    <property type="entry name" value="PAS"/>
    <property type="match status" value="1"/>
</dbReference>
<dbReference type="GO" id="GO:0006355">
    <property type="term" value="P:regulation of DNA-templated transcription"/>
    <property type="evidence" value="ECO:0007669"/>
    <property type="project" value="InterPro"/>
</dbReference>
<evidence type="ECO:0000259" key="8">
    <source>
        <dbReference type="PROSITE" id="PS50112"/>
    </source>
</evidence>
<keyword evidence="2 6" id="KW-0863">Zinc-finger</keyword>
<keyword evidence="3" id="KW-0862">Zinc</keyword>
<dbReference type="SUPFAM" id="SSF57716">
    <property type="entry name" value="Glucocorticoid receptor-like (DNA-binding domain)"/>
    <property type="match status" value="1"/>
</dbReference>
<feature type="domain" description="GATA-type" evidence="9">
    <location>
        <begin position="273"/>
        <end position="302"/>
    </location>
</feature>
<keyword evidence="11" id="KW-1185">Reference proteome</keyword>
<reference evidence="10" key="1">
    <citation type="submission" date="2023-06" db="EMBL/GenBank/DDBJ databases">
        <title>Multi-omics analyses reveal the molecular pathogenesis toolkit of Lasiodiplodia hormozganensis, a cross-kingdom pathogen.</title>
        <authorList>
            <person name="Felix C."/>
            <person name="Meneses R."/>
            <person name="Goncalves M.F.M."/>
            <person name="Tilleman L."/>
            <person name="Duarte A.S."/>
            <person name="Jorrin-Novo J.V."/>
            <person name="Van De Peer Y."/>
            <person name="Deforce D."/>
            <person name="Van Nieuwerburgh F."/>
            <person name="Esteves A.C."/>
            <person name="Alves A."/>
        </authorList>
    </citation>
    <scope>NUCLEOTIDE SEQUENCE</scope>
    <source>
        <strain evidence="10">CBS 339.90</strain>
    </source>
</reference>
<dbReference type="PANTHER" id="PTHR47172">
    <property type="entry name" value="OS01G0976800 PROTEIN"/>
    <property type="match status" value="1"/>
</dbReference>
<dbReference type="InterPro" id="IPR013088">
    <property type="entry name" value="Znf_NHR/GATA"/>
</dbReference>